<evidence type="ECO:0008006" key="10">
    <source>
        <dbReference type="Google" id="ProtNLM"/>
    </source>
</evidence>
<dbReference type="Pfam" id="PF00067">
    <property type="entry name" value="p450"/>
    <property type="match status" value="1"/>
</dbReference>
<keyword evidence="7" id="KW-0472">Membrane</keyword>
<dbReference type="PRINTS" id="PR00385">
    <property type="entry name" value="P450"/>
</dbReference>
<gene>
    <name evidence="8" type="ORF">OC842_004077</name>
</gene>
<keyword evidence="3 6" id="KW-0479">Metal-binding</keyword>
<keyword evidence="4" id="KW-0560">Oxidoreductase</keyword>
<proteinExistence type="inferred from homology"/>
<feature type="transmembrane region" description="Helical" evidence="7">
    <location>
        <begin position="12"/>
        <end position="36"/>
    </location>
</feature>
<evidence type="ECO:0000256" key="3">
    <source>
        <dbReference type="ARBA" id="ARBA00022723"/>
    </source>
</evidence>
<keyword evidence="9" id="KW-1185">Reference proteome</keyword>
<evidence type="ECO:0000256" key="7">
    <source>
        <dbReference type="SAM" id="Phobius"/>
    </source>
</evidence>
<comment type="cofactor">
    <cofactor evidence="1 6">
        <name>heme</name>
        <dbReference type="ChEBI" id="CHEBI:30413"/>
    </cofactor>
</comment>
<dbReference type="InterPro" id="IPR001128">
    <property type="entry name" value="Cyt_P450"/>
</dbReference>
<organism evidence="8 9">
    <name type="scientific">Tilletia horrida</name>
    <dbReference type="NCBI Taxonomy" id="155126"/>
    <lineage>
        <taxon>Eukaryota</taxon>
        <taxon>Fungi</taxon>
        <taxon>Dikarya</taxon>
        <taxon>Basidiomycota</taxon>
        <taxon>Ustilaginomycotina</taxon>
        <taxon>Exobasidiomycetes</taxon>
        <taxon>Tilletiales</taxon>
        <taxon>Tilletiaceae</taxon>
        <taxon>Tilletia</taxon>
    </lineage>
</organism>
<evidence type="ECO:0000256" key="2">
    <source>
        <dbReference type="ARBA" id="ARBA00010617"/>
    </source>
</evidence>
<comment type="similarity">
    <text evidence="2">Belongs to the cytochrome P450 family.</text>
</comment>
<dbReference type="GO" id="GO:0016705">
    <property type="term" value="F:oxidoreductase activity, acting on paired donors, with incorporation or reduction of molecular oxygen"/>
    <property type="evidence" value="ECO:0007669"/>
    <property type="project" value="InterPro"/>
</dbReference>
<evidence type="ECO:0000313" key="9">
    <source>
        <dbReference type="Proteomes" id="UP001176521"/>
    </source>
</evidence>
<feature type="binding site" description="axial binding residue" evidence="6">
    <location>
        <position position="504"/>
    </location>
    <ligand>
        <name>heme</name>
        <dbReference type="ChEBI" id="CHEBI:30413"/>
    </ligand>
    <ligandPart>
        <name>Fe</name>
        <dbReference type="ChEBI" id="CHEBI:18248"/>
    </ligandPart>
</feature>
<keyword evidence="5 6" id="KW-0408">Iron</keyword>
<dbReference type="GO" id="GO:0004497">
    <property type="term" value="F:monooxygenase activity"/>
    <property type="evidence" value="ECO:0007669"/>
    <property type="project" value="InterPro"/>
</dbReference>
<dbReference type="AlphaFoldDB" id="A0AAN6JK82"/>
<dbReference type="GO" id="GO:0020037">
    <property type="term" value="F:heme binding"/>
    <property type="evidence" value="ECO:0007669"/>
    <property type="project" value="InterPro"/>
</dbReference>
<dbReference type="InterPro" id="IPR002403">
    <property type="entry name" value="Cyt_P450_E_grp-IV"/>
</dbReference>
<dbReference type="InterPro" id="IPR050121">
    <property type="entry name" value="Cytochrome_P450_monoxygenase"/>
</dbReference>
<dbReference type="Proteomes" id="UP001176521">
    <property type="component" value="Unassembled WGS sequence"/>
</dbReference>
<sequence length="575" mass="64213">MTNIDLKPVLVAALSPTHIALLALLGFCAYSIIVFIRTPYAENLRNLRGPGLKHWFLGSWPKEAEINGLYEHYLLETIRDHGPVCTYTEMGREPVIMLGDHRAACKALLQTPYQRVPILNQIIRRHAGAGLLTMEGEQHRRQRKVAHPAFTQASVYDMAPVMHEKATKFVSRLNRAIEADNGLERTTYGTALDISKDLVSAALDIIGAVGFNYQFDTLSGNGTTSALEKAFHDCLHLLTTGTAYSAMRIVLGSPVEFFGRLFRIEEQLHLDRSTKLVREISSELVERAKDVESSATDLLTLMVRANSAEDVKPSQRLADEEIREMVPVVLFAGHETTATALSWSMLALVEGDYGHTVQARLRAELAEVGEETWASDPRTLDSLPYLDAFTRETMRFYCPVRNLPRQAPFDDVIPLARPVKLRDGTMTREIRVRKGQKVVFPISWMNRDESLWGPDGNVFKAERWLPDDHEYKDSGADLELDPSVKELRGVWSNLASFGAGPQQCIGIRMAILEFKVIIAALVTNFEILPPNLPGEPALEFSSLDMIVSKPVLKGRPEQGLTMPVRIKKLASTTLS</sequence>
<accession>A0AAN6JK82</accession>
<evidence type="ECO:0000313" key="8">
    <source>
        <dbReference type="EMBL" id="KAK0529980.1"/>
    </source>
</evidence>
<dbReference type="EMBL" id="JAPDMQ010000228">
    <property type="protein sequence ID" value="KAK0529980.1"/>
    <property type="molecule type" value="Genomic_DNA"/>
</dbReference>
<evidence type="ECO:0000256" key="6">
    <source>
        <dbReference type="PIRSR" id="PIRSR602403-1"/>
    </source>
</evidence>
<dbReference type="PRINTS" id="PR00465">
    <property type="entry name" value="EP450IV"/>
</dbReference>
<protein>
    <recommendedName>
        <fullName evidence="10">Cytochrome P450</fullName>
    </recommendedName>
</protein>
<dbReference type="InterPro" id="IPR036396">
    <property type="entry name" value="Cyt_P450_sf"/>
</dbReference>
<dbReference type="Gene3D" id="1.10.630.10">
    <property type="entry name" value="Cytochrome P450"/>
    <property type="match status" value="1"/>
</dbReference>
<reference evidence="8" key="1">
    <citation type="journal article" date="2023" name="PhytoFront">
        <title>Draft Genome Resources of Seven Strains of Tilletia horrida, Causal Agent of Kernel Smut of Rice.</title>
        <authorList>
            <person name="Khanal S."/>
            <person name="Antony Babu S."/>
            <person name="Zhou X.G."/>
        </authorList>
    </citation>
    <scope>NUCLEOTIDE SEQUENCE</scope>
    <source>
        <strain evidence="8">TX3</strain>
    </source>
</reference>
<evidence type="ECO:0000256" key="5">
    <source>
        <dbReference type="ARBA" id="ARBA00023004"/>
    </source>
</evidence>
<evidence type="ECO:0000256" key="4">
    <source>
        <dbReference type="ARBA" id="ARBA00023002"/>
    </source>
</evidence>
<comment type="caution">
    <text evidence="8">The sequence shown here is derived from an EMBL/GenBank/DDBJ whole genome shotgun (WGS) entry which is preliminary data.</text>
</comment>
<keyword evidence="7" id="KW-0812">Transmembrane</keyword>
<keyword evidence="6" id="KW-0349">Heme</keyword>
<dbReference type="GO" id="GO:0005506">
    <property type="term" value="F:iron ion binding"/>
    <property type="evidence" value="ECO:0007669"/>
    <property type="project" value="InterPro"/>
</dbReference>
<name>A0AAN6JK82_9BASI</name>
<dbReference type="SUPFAM" id="SSF48264">
    <property type="entry name" value="Cytochrome P450"/>
    <property type="match status" value="1"/>
</dbReference>
<keyword evidence="7" id="KW-1133">Transmembrane helix</keyword>
<evidence type="ECO:0000256" key="1">
    <source>
        <dbReference type="ARBA" id="ARBA00001971"/>
    </source>
</evidence>
<dbReference type="PANTHER" id="PTHR24305">
    <property type="entry name" value="CYTOCHROME P450"/>
    <property type="match status" value="1"/>
</dbReference>
<dbReference type="PANTHER" id="PTHR24305:SF166">
    <property type="entry name" value="CYTOCHROME P450 12A4, MITOCHONDRIAL-RELATED"/>
    <property type="match status" value="1"/>
</dbReference>